<dbReference type="Proteomes" id="UP000578819">
    <property type="component" value="Unassembled WGS sequence"/>
</dbReference>
<gene>
    <name evidence="2" type="ORF">FHR38_005716</name>
</gene>
<evidence type="ECO:0000313" key="3">
    <source>
        <dbReference type="Proteomes" id="UP000578819"/>
    </source>
</evidence>
<dbReference type="Gene3D" id="3.40.50.300">
    <property type="entry name" value="P-loop containing nucleotide triphosphate hydrolases"/>
    <property type="match status" value="1"/>
</dbReference>
<dbReference type="SUPFAM" id="SSF52540">
    <property type="entry name" value="P-loop containing nucleoside triphosphate hydrolases"/>
    <property type="match status" value="1"/>
</dbReference>
<dbReference type="Pfam" id="PF05729">
    <property type="entry name" value="NACHT"/>
    <property type="match status" value="1"/>
</dbReference>
<comment type="caution">
    <text evidence="2">The sequence shown here is derived from an EMBL/GenBank/DDBJ whole genome shotgun (WGS) entry which is preliminary data.</text>
</comment>
<dbReference type="AlphaFoldDB" id="A0A7W7WT16"/>
<sequence>MLSEADSIASIVGTSLALLLALFGGIAAWRRHRESRSDATTSIRDLVSAQLSGVLTHAHRFLDGNVSPLAVVYVPQRVATAEPAPGGGPAGGSAEGTPASPALAIPADQLLRTDRHVLLIGTAGSGKTAFVGHAMAERARSWAGRTRARGREQAEIGLAIPATALIDRSLPEAIAERYRSELPQWVVTRPPAPHGRWLVLVDGLDQIVDANVRSRVLGQLREWAGRTDHPYRLLLTTRPLAEEESTALRDRFAEHRLLPFDEGDLANFAQRWFAARIPDPARARQAGERFFDDLTRAKLDKLAYHPVLVTLAALAWERRCGPAAGRDEFRPSPPDRAELLDRLVTHLLAEGDPAVDTLVDALRHRAGPGTTVAEWLAEHVGEVFEAAADGWLRTGRAVAEAVSWVDRHAPASPANLLPDWPSRIAALLVGTGLFTPRGVDVEPIAREVAEYLAAGPLARSWQEERWLTLMADPTTRSLGGFVLARASLEIGPVLNRLARGTGDQVLAAGHLLATGTSVDPEVRDEILAALLRTWYEGSGPAAAGCLSVLGTLATTPSFRQAVYRIATDSRWPRRVRGAASTFIAVPALRQGPAAVLPQNPGTAGNPAG</sequence>
<dbReference type="EMBL" id="JACHJW010000001">
    <property type="protein sequence ID" value="MBB4961983.1"/>
    <property type="molecule type" value="Genomic_DNA"/>
</dbReference>
<keyword evidence="3" id="KW-1185">Reference proteome</keyword>
<accession>A0A7W7WT16</accession>
<proteinExistence type="predicted"/>
<protein>
    <recommendedName>
        <fullName evidence="1">NACHT domain-containing protein</fullName>
    </recommendedName>
</protein>
<name>A0A7W7WT16_9ACTN</name>
<organism evidence="2 3">
    <name type="scientific">Micromonospora polyrhachis</name>
    <dbReference type="NCBI Taxonomy" id="1282883"/>
    <lineage>
        <taxon>Bacteria</taxon>
        <taxon>Bacillati</taxon>
        <taxon>Actinomycetota</taxon>
        <taxon>Actinomycetes</taxon>
        <taxon>Micromonosporales</taxon>
        <taxon>Micromonosporaceae</taxon>
        <taxon>Micromonospora</taxon>
    </lineage>
</organism>
<evidence type="ECO:0000259" key="1">
    <source>
        <dbReference type="Pfam" id="PF05729"/>
    </source>
</evidence>
<dbReference type="RefSeq" id="WP_184537887.1">
    <property type="nucleotide sequence ID" value="NZ_JACHJW010000001.1"/>
</dbReference>
<feature type="domain" description="NACHT" evidence="1">
    <location>
        <begin position="115"/>
        <end position="275"/>
    </location>
</feature>
<dbReference type="InterPro" id="IPR007111">
    <property type="entry name" value="NACHT_NTPase"/>
</dbReference>
<dbReference type="InterPro" id="IPR027417">
    <property type="entry name" value="P-loop_NTPase"/>
</dbReference>
<evidence type="ECO:0000313" key="2">
    <source>
        <dbReference type="EMBL" id="MBB4961983.1"/>
    </source>
</evidence>
<reference evidence="2 3" key="1">
    <citation type="submission" date="2020-08" db="EMBL/GenBank/DDBJ databases">
        <title>Sequencing the genomes of 1000 actinobacteria strains.</title>
        <authorList>
            <person name="Klenk H.-P."/>
        </authorList>
    </citation>
    <scope>NUCLEOTIDE SEQUENCE [LARGE SCALE GENOMIC DNA]</scope>
    <source>
        <strain evidence="2 3">DSM 45886</strain>
    </source>
</reference>